<comment type="caution">
    <text evidence="1">The sequence shown here is derived from an EMBL/GenBank/DDBJ whole genome shotgun (WGS) entry which is preliminary data.</text>
</comment>
<proteinExistence type="predicted"/>
<evidence type="ECO:0000313" key="1">
    <source>
        <dbReference type="EMBL" id="EFW61628.1"/>
    </source>
</evidence>
<reference evidence="1 2" key="1">
    <citation type="submission" date="2011-01" db="EMBL/GenBank/DDBJ databases">
        <title>Shigella flexneri CDC 796-83 whole genome shotgun sequencing project.</title>
        <authorList>
            <person name="Mane S.P."/>
            <person name="Sobral B.W."/>
            <person name="Cebula T."/>
            <person name="Chertkov O."/>
            <person name="Munk A.C."/>
            <person name="Tapia R."/>
            <person name="Green L."/>
            <person name="Rogers Y."/>
            <person name="Detter J.C."/>
            <person name="Bruce D."/>
            <person name="Brettin T.S."/>
        </authorList>
    </citation>
    <scope>NUCLEOTIDE SEQUENCE [LARGE SCALE GENOMIC DNA]</scope>
    <source>
        <strain evidence="1 2">CDC 796-83</strain>
    </source>
</reference>
<name>A0A6N3QV95_SHIFL</name>
<dbReference type="EMBL" id="AERO01000045">
    <property type="protein sequence ID" value="EFW61628.1"/>
    <property type="molecule type" value="Genomic_DNA"/>
</dbReference>
<protein>
    <submittedName>
        <fullName evidence="1">Uncharacterized protein</fullName>
    </submittedName>
</protein>
<dbReference type="AlphaFoldDB" id="A0A6N3QV95"/>
<dbReference type="Proteomes" id="UP000003302">
    <property type="component" value="Unassembled WGS sequence"/>
</dbReference>
<accession>A0A6N3QV95</accession>
<sequence length="58" mass="6254">MQAIVKTMDFAQRQAAAFTLVTRQHHAPTGCAEIDGDTIAKGHNVILLNFITTSLKSA</sequence>
<gene>
    <name evidence="1" type="ORF">SGF_00883</name>
</gene>
<evidence type="ECO:0000313" key="2">
    <source>
        <dbReference type="Proteomes" id="UP000003302"/>
    </source>
</evidence>
<organism evidence="1 2">
    <name type="scientific">Shigella flexneri CDC 796-83</name>
    <dbReference type="NCBI Taxonomy" id="945360"/>
    <lineage>
        <taxon>Bacteria</taxon>
        <taxon>Pseudomonadati</taxon>
        <taxon>Pseudomonadota</taxon>
        <taxon>Gammaproteobacteria</taxon>
        <taxon>Enterobacterales</taxon>
        <taxon>Enterobacteriaceae</taxon>
        <taxon>Shigella</taxon>
    </lineage>
</organism>